<dbReference type="AlphaFoldDB" id="A0A098VT19"/>
<dbReference type="Proteomes" id="UP000029725">
    <property type="component" value="Unassembled WGS sequence"/>
</dbReference>
<protein>
    <submittedName>
        <fullName evidence="1">Uncharacterized protein</fullName>
    </submittedName>
</protein>
<evidence type="ECO:0000313" key="2">
    <source>
        <dbReference type="Proteomes" id="UP000029725"/>
    </source>
</evidence>
<dbReference type="HOGENOM" id="CLU_1825756_0_0_1"/>
<dbReference type="VEuPathDB" id="MicrosporidiaDB:DI09_206p50"/>
<dbReference type="EMBL" id="JMKJ01000118">
    <property type="protein sequence ID" value="KGG52130.1"/>
    <property type="molecule type" value="Genomic_DNA"/>
</dbReference>
<gene>
    <name evidence="1" type="ORF">DI09_206p50</name>
</gene>
<proteinExistence type="predicted"/>
<accession>A0A098VT19</accession>
<comment type="caution">
    <text evidence="1">The sequence shown here is derived from an EMBL/GenBank/DDBJ whole genome shotgun (WGS) entry which is preliminary data.</text>
</comment>
<reference evidence="1 2" key="1">
    <citation type="submission" date="2014-04" db="EMBL/GenBank/DDBJ databases">
        <title>A new species of microsporidia sheds light on the evolution of extreme parasitism.</title>
        <authorList>
            <person name="Haag K.L."/>
            <person name="James T.Y."/>
            <person name="Larsson R."/>
            <person name="Schaer T.M."/>
            <person name="Refardt D."/>
            <person name="Pombert J.-F."/>
            <person name="Ebert D."/>
        </authorList>
    </citation>
    <scope>NUCLEOTIDE SEQUENCE [LARGE SCALE GENOMIC DNA]</scope>
    <source>
        <strain evidence="1 2">UGP3</strain>
        <tissue evidence="1">Spores</tissue>
    </source>
</reference>
<keyword evidence="2" id="KW-1185">Reference proteome</keyword>
<organism evidence="1 2">
    <name type="scientific">Mitosporidium daphniae</name>
    <dbReference type="NCBI Taxonomy" id="1485682"/>
    <lineage>
        <taxon>Eukaryota</taxon>
        <taxon>Fungi</taxon>
        <taxon>Fungi incertae sedis</taxon>
        <taxon>Microsporidia</taxon>
        <taxon>Mitosporidium</taxon>
    </lineage>
</organism>
<sequence length="141" mass="14911">MPPQADRVSPSAGQILSRSAHSAAPVCRRRQCIAAGLSTPVYRRINSVVSPPGIVVARLLCPLQYLVLPESSSQDSLFPAPVVARPSRPGVLVPSTLRHLSLLYSAIGKPVIASSMDSDLEAFSHNPTDGSFAPMACQPRA</sequence>
<name>A0A098VT19_9MICR</name>
<evidence type="ECO:0000313" key="1">
    <source>
        <dbReference type="EMBL" id="KGG52130.1"/>
    </source>
</evidence>